<dbReference type="InterPro" id="IPR041698">
    <property type="entry name" value="Methyltransf_25"/>
</dbReference>
<evidence type="ECO:0000256" key="1">
    <source>
        <dbReference type="ARBA" id="ARBA00022679"/>
    </source>
</evidence>
<dbReference type="InterPro" id="IPR029063">
    <property type="entry name" value="SAM-dependent_MTases_sf"/>
</dbReference>
<evidence type="ECO:0000313" key="4">
    <source>
        <dbReference type="Proteomes" id="UP000671868"/>
    </source>
</evidence>
<dbReference type="SUPFAM" id="SSF53335">
    <property type="entry name" value="S-adenosyl-L-methionine-dependent methyltransferases"/>
    <property type="match status" value="1"/>
</dbReference>
<dbReference type="RefSeq" id="WP_209538686.1">
    <property type="nucleotide sequence ID" value="NZ_CP053381.1"/>
</dbReference>
<dbReference type="Gene3D" id="3.40.50.150">
    <property type="entry name" value="Vaccinia Virus protein VP39"/>
    <property type="match status" value="1"/>
</dbReference>
<protein>
    <submittedName>
        <fullName evidence="3">Class I SAM-dependent methyltransferase</fullName>
    </submittedName>
</protein>
<dbReference type="GO" id="GO:0008168">
    <property type="term" value="F:methyltransferase activity"/>
    <property type="evidence" value="ECO:0007669"/>
    <property type="project" value="UniProtKB-KW"/>
</dbReference>
<keyword evidence="1" id="KW-0808">Transferase</keyword>
<organism evidence="3 4">
    <name type="scientific">Billgrantia sulfidoxydans</name>
    <dbReference type="NCBI Taxonomy" id="2733484"/>
    <lineage>
        <taxon>Bacteria</taxon>
        <taxon>Pseudomonadati</taxon>
        <taxon>Pseudomonadota</taxon>
        <taxon>Gammaproteobacteria</taxon>
        <taxon>Oceanospirillales</taxon>
        <taxon>Halomonadaceae</taxon>
        <taxon>Billgrantia</taxon>
    </lineage>
</organism>
<proteinExistence type="predicted"/>
<keyword evidence="3" id="KW-0489">Methyltransferase</keyword>
<dbReference type="EMBL" id="CP053381">
    <property type="protein sequence ID" value="QTP54184.1"/>
    <property type="molecule type" value="Genomic_DNA"/>
</dbReference>
<feature type="domain" description="Methyltransferase" evidence="2">
    <location>
        <begin position="43"/>
        <end position="136"/>
    </location>
</feature>
<dbReference type="Pfam" id="PF13649">
    <property type="entry name" value="Methyltransf_25"/>
    <property type="match status" value="1"/>
</dbReference>
<dbReference type="PANTHER" id="PTHR43861">
    <property type="entry name" value="TRANS-ACONITATE 2-METHYLTRANSFERASE-RELATED"/>
    <property type="match status" value="1"/>
</dbReference>
<keyword evidence="4" id="KW-1185">Reference proteome</keyword>
<evidence type="ECO:0000259" key="2">
    <source>
        <dbReference type="Pfam" id="PF13649"/>
    </source>
</evidence>
<evidence type="ECO:0000313" key="3">
    <source>
        <dbReference type="EMBL" id="QTP54184.1"/>
    </source>
</evidence>
<name>A0ABX7W1C5_9GAMM</name>
<accession>A0ABX7W1C5</accession>
<dbReference type="Proteomes" id="UP000671868">
    <property type="component" value="Chromosome"/>
</dbReference>
<gene>
    <name evidence="3" type="ORF">HNO51_05490</name>
</gene>
<dbReference type="CDD" id="cd02440">
    <property type="entry name" value="AdoMet_MTases"/>
    <property type="match status" value="1"/>
</dbReference>
<dbReference type="GO" id="GO:0032259">
    <property type="term" value="P:methylation"/>
    <property type="evidence" value="ECO:0007669"/>
    <property type="project" value="UniProtKB-KW"/>
</dbReference>
<reference evidence="3 4" key="1">
    <citation type="journal article" date="2021" name="Front. Microbiol.">
        <title>Aerobic Denitrification and Heterotrophic Sulfur Oxidation in the Genus Halomonas Revealed by Six Novel Species Characterizations and Genome-Based Analysis.</title>
        <authorList>
            <person name="Wang L."/>
            <person name="Shao Z."/>
        </authorList>
    </citation>
    <scope>NUCLEOTIDE SEQUENCE [LARGE SCALE GENOMIC DNA]</scope>
    <source>
        <strain evidence="3 4">MCCC 1A11059</strain>
    </source>
</reference>
<sequence>MKNARAFWNKSAVRYAKRPIRDESAYQQKLAITQEYFRPDSTVLEFGCGTGSTAIIHAPHVKHIVAIDISDQMLEIAEQKARDAGVENITFKQGTLDGVELEEASFDAILGLNILHLLEDLEATLARVHGLLKPGGVFVSSTVLVGDINILFRMAIPPMQMLGLAPYVNRFDKQTLVDKLTGAGFSIEREWQPGKATVFIVARKGVDAAPQ</sequence>